<name>A0A3M7REV4_BRAPC</name>
<organism evidence="1 2">
    <name type="scientific">Brachionus plicatilis</name>
    <name type="common">Marine rotifer</name>
    <name type="synonym">Brachionus muelleri</name>
    <dbReference type="NCBI Taxonomy" id="10195"/>
    <lineage>
        <taxon>Eukaryota</taxon>
        <taxon>Metazoa</taxon>
        <taxon>Spiralia</taxon>
        <taxon>Gnathifera</taxon>
        <taxon>Rotifera</taxon>
        <taxon>Eurotatoria</taxon>
        <taxon>Monogononta</taxon>
        <taxon>Pseudotrocha</taxon>
        <taxon>Ploima</taxon>
        <taxon>Brachionidae</taxon>
        <taxon>Brachionus</taxon>
    </lineage>
</organism>
<evidence type="ECO:0000313" key="2">
    <source>
        <dbReference type="Proteomes" id="UP000276133"/>
    </source>
</evidence>
<dbReference type="AlphaFoldDB" id="A0A3M7REV4"/>
<protein>
    <submittedName>
        <fullName evidence="1">Uncharacterized protein</fullName>
    </submittedName>
</protein>
<sequence>MKMKISKKSALDLKFYDCVKIRLKTKRLELCMENCFFFYNFESNIEQFLISCRVCIEPITQAGGRFARFLQDAILQNLQRLCRLLQNSKLYIDLKICILNKSNQHFENLDKNFKEEFKLFYYEERIFQKLNA</sequence>
<keyword evidence="2" id="KW-1185">Reference proteome</keyword>
<reference evidence="1 2" key="1">
    <citation type="journal article" date="2018" name="Sci. Rep.">
        <title>Genomic signatures of local adaptation to the degree of environmental predictability in rotifers.</title>
        <authorList>
            <person name="Franch-Gras L."/>
            <person name="Hahn C."/>
            <person name="Garcia-Roger E.M."/>
            <person name="Carmona M.J."/>
            <person name="Serra M."/>
            <person name="Gomez A."/>
        </authorList>
    </citation>
    <scope>NUCLEOTIDE SEQUENCE [LARGE SCALE GENOMIC DNA]</scope>
    <source>
        <strain evidence="1">HYR1</strain>
    </source>
</reference>
<gene>
    <name evidence="1" type="ORF">BpHYR1_032979</name>
</gene>
<proteinExistence type="predicted"/>
<evidence type="ECO:0000313" key="1">
    <source>
        <dbReference type="EMBL" id="RNA22050.1"/>
    </source>
</evidence>
<comment type="caution">
    <text evidence="1">The sequence shown here is derived from an EMBL/GenBank/DDBJ whole genome shotgun (WGS) entry which is preliminary data.</text>
</comment>
<accession>A0A3M7REV4</accession>
<dbReference type="Proteomes" id="UP000276133">
    <property type="component" value="Unassembled WGS sequence"/>
</dbReference>
<dbReference type="EMBL" id="REGN01003547">
    <property type="protein sequence ID" value="RNA22050.1"/>
    <property type="molecule type" value="Genomic_DNA"/>
</dbReference>